<comment type="caution">
    <text evidence="4">The sequence shown here is derived from an EMBL/GenBank/DDBJ whole genome shotgun (WGS) entry which is preliminary data.</text>
</comment>
<dbReference type="AlphaFoldDB" id="A0ABD6BA21"/>
<feature type="coiled-coil region" evidence="1">
    <location>
        <begin position="579"/>
        <end position="678"/>
    </location>
</feature>
<proteinExistence type="predicted"/>
<name>A0ABD6BA21_9EURY</name>
<sequence>MTRKNSSSSDATSRWFKLRAALFAAILVASLVGAPLVAGAGAAAATSTTTQPTDIQPSLTTSTVTTASFSDGFENQPADDGAPDGWTSNNVSGNISVSTQKVVEGNQSVALSDNTDGADIGIIPEYQPYDSSKEGNVSVSINANGNDGPTVVQILNSSGDYWRVGVRQDDIQIQTPSGWQPIASGGFNSGWVNMTVSGFGDGDDEVMVEWSNETDSGQGTYSVSHEVYTETRLLTNSPSSVYFDDFSIDAREVTGRVTTQDGTAVANATVHVTGVNYDSITPGPTQSLEDRANELFDKAENPLPPTFDRSLNVKGRYISDKSEEVPLAYTREDIAVTPWQDNADLQPPKVVLPADEPVVFVPWNPDGDAGFLGDEYANQLPGKQINKGPVIAEQLGPDGSVTQTNVIPVAESAGGGLTDPSSLPYAETRLSPGIYRIYLQGDDAKYLISVGNPDQIAGALEDDLKDKAGDYTDRAKDIRQRFENNKFERETVQTNSTGYYSVGVGKATATVAVEAYKAPDVPVDPGSETHPRTQIREHIDTYGTNSSIYLPSKPTRYDAPTDSADVELREVSYTPFGNNSKFENRLANLENLLTNETQRLESALQQPDASREELENVYSELEDVSDQNDELRQRVEELLNRDRETQVDVTIDPDNATDAELRERIAALEQAVQEGRDTLPSDGTETTVGEDTVSAVARFPGELTKDKITVLAHHSNGTTKTVSEDYITLDTSAATNVPGNQIGTTAVHVDDFPAGDAANVQFEWITARPDGVGRATATANNPLVNADAPKIDSVRVSSLAPGPDDRVGVEINPGEDSSFRKLTSATVYGPDGVTIPTEAIENGRETGFVTNGQGTHTLELTYEDTEANEFTKTLRLGADTTDRPRPASVRAESGPTGVYALVGDGLADGEVSIAENGDISTSATVADPENPPSEIHVYTGTLDTDPTGDISARLVGEDGAALNQRAWVYIHAKATTDGGTYVYRNGNQPVTTGDGNQFGTVTHQADQTLIKTYTNANGEAQVTITQPHGPIDSTVEAARWQLRKYTAGFSGSDLIPFAGVVGLGLYTRRRHRNRGATQ</sequence>
<keyword evidence="3" id="KW-0812">Transmembrane</keyword>
<feature type="transmembrane region" description="Helical" evidence="3">
    <location>
        <begin position="1045"/>
        <end position="1066"/>
    </location>
</feature>
<evidence type="ECO:0000313" key="4">
    <source>
        <dbReference type="EMBL" id="MFD1527502.1"/>
    </source>
</evidence>
<dbReference type="EMBL" id="JBHUDH010000205">
    <property type="protein sequence ID" value="MFD1527502.1"/>
    <property type="molecule type" value="Genomic_DNA"/>
</dbReference>
<evidence type="ECO:0000256" key="3">
    <source>
        <dbReference type="SAM" id="Phobius"/>
    </source>
</evidence>
<keyword evidence="3" id="KW-1133">Transmembrane helix</keyword>
<evidence type="ECO:0000256" key="2">
    <source>
        <dbReference type="SAM" id="MobiDB-lite"/>
    </source>
</evidence>
<feature type="region of interest" description="Disordered" evidence="2">
    <location>
        <begin position="68"/>
        <end position="91"/>
    </location>
</feature>
<reference evidence="4 5" key="1">
    <citation type="journal article" date="2019" name="Int. J. Syst. Evol. Microbiol.">
        <title>The Global Catalogue of Microorganisms (GCM) 10K type strain sequencing project: providing services to taxonomists for standard genome sequencing and annotation.</title>
        <authorList>
            <consortium name="The Broad Institute Genomics Platform"/>
            <consortium name="The Broad Institute Genome Sequencing Center for Infectious Disease"/>
            <person name="Wu L."/>
            <person name="Ma J."/>
        </authorList>
    </citation>
    <scope>NUCLEOTIDE SEQUENCE [LARGE SCALE GENOMIC DNA]</scope>
    <source>
        <strain evidence="4 5">CGMCC 1.12285</strain>
    </source>
</reference>
<evidence type="ECO:0000256" key="1">
    <source>
        <dbReference type="SAM" id="Coils"/>
    </source>
</evidence>
<accession>A0ABD6BA21</accession>
<dbReference type="Proteomes" id="UP001597111">
    <property type="component" value="Unassembled WGS sequence"/>
</dbReference>
<evidence type="ECO:0000313" key="5">
    <source>
        <dbReference type="Proteomes" id="UP001597111"/>
    </source>
</evidence>
<organism evidence="4 5">
    <name type="scientific">Halolamina salina</name>
    <dbReference type="NCBI Taxonomy" id="1220023"/>
    <lineage>
        <taxon>Archaea</taxon>
        <taxon>Methanobacteriati</taxon>
        <taxon>Methanobacteriota</taxon>
        <taxon>Stenosarchaea group</taxon>
        <taxon>Halobacteria</taxon>
        <taxon>Halobacteriales</taxon>
        <taxon>Haloferacaceae</taxon>
    </lineage>
</organism>
<keyword evidence="3" id="KW-0472">Membrane</keyword>
<keyword evidence="5" id="KW-1185">Reference proteome</keyword>
<protein>
    <submittedName>
        <fullName evidence="4">Uncharacterized protein</fullName>
    </submittedName>
</protein>
<dbReference type="RefSeq" id="WP_143067755.1">
    <property type="nucleotide sequence ID" value="NZ_JBHUDH010000205.1"/>
</dbReference>
<keyword evidence="1" id="KW-0175">Coiled coil</keyword>
<gene>
    <name evidence="4" type="ORF">ACFR9S_14545</name>
</gene>